<sequence>TDVNGRNVQCRIGALICDTPAKAFVLCVKGHTGYSSCTKCTTEGEYAGRRMCFPQVDAPLGSDNNFIQKKDDSYHKPNITCSLLNIPHFKPVTNVPLDYMHLICLGIVRKLLNLWLYGDLRYRLQHRAVNDFSECLFTQLKRYVPAEFARKPRKLDCIKLWKATEYRLILLYTGPLAFKSILKKNIYYHFLIMHVIVRILSSEELHEYLTYAQDLILFFVKTFIELYGIENVSHNVHSLIHLVDDVKKFGPLDNFSAFKFENFMQILKNYLRKADKPLQQVIRRCIEKEKNLCTSTVFPQYKVIEYNGIIFKAGTLADSCCGLSCGAIVSIKNVAYCSKRNIPVIIGYEFLKKEELYNIPCPSLLLDTYIVHGYSDLKSWPLQNVTKKYVQLPYGNEKYAVFPLLHGKL</sequence>
<name>A0A151I9Z8_9HYME</name>
<dbReference type="PANTHER" id="PTHR33053:SF9">
    <property type="entry name" value="AGAP000105-PA"/>
    <property type="match status" value="1"/>
</dbReference>
<dbReference type="STRING" id="456900.A0A151I9Z8"/>
<proteinExistence type="predicted"/>
<evidence type="ECO:0008006" key="3">
    <source>
        <dbReference type="Google" id="ProtNLM"/>
    </source>
</evidence>
<feature type="non-terminal residue" evidence="1">
    <location>
        <position position="1"/>
    </location>
</feature>
<gene>
    <name evidence="1" type="ORF">ALC62_13489</name>
</gene>
<keyword evidence="2" id="KW-1185">Reference proteome</keyword>
<dbReference type="EMBL" id="KQ978261">
    <property type="protein sequence ID" value="KYM95855.1"/>
    <property type="molecule type" value="Genomic_DNA"/>
</dbReference>
<dbReference type="Proteomes" id="UP000078542">
    <property type="component" value="Unassembled WGS sequence"/>
</dbReference>
<dbReference type="PANTHER" id="PTHR33053">
    <property type="entry name" value="PROTEIN, PUTATIVE-RELATED"/>
    <property type="match status" value="1"/>
</dbReference>
<reference evidence="1 2" key="1">
    <citation type="submission" date="2016-03" db="EMBL/GenBank/DDBJ databases">
        <title>Cyphomyrmex costatus WGS genome.</title>
        <authorList>
            <person name="Nygaard S."/>
            <person name="Hu H."/>
            <person name="Boomsma J."/>
            <person name="Zhang G."/>
        </authorList>
    </citation>
    <scope>NUCLEOTIDE SEQUENCE [LARGE SCALE GENOMIC DNA]</scope>
    <source>
        <strain evidence="1">MS0001</strain>
        <tissue evidence="1">Whole body</tissue>
    </source>
</reference>
<organism evidence="1 2">
    <name type="scientific">Cyphomyrmex costatus</name>
    <dbReference type="NCBI Taxonomy" id="456900"/>
    <lineage>
        <taxon>Eukaryota</taxon>
        <taxon>Metazoa</taxon>
        <taxon>Ecdysozoa</taxon>
        <taxon>Arthropoda</taxon>
        <taxon>Hexapoda</taxon>
        <taxon>Insecta</taxon>
        <taxon>Pterygota</taxon>
        <taxon>Neoptera</taxon>
        <taxon>Endopterygota</taxon>
        <taxon>Hymenoptera</taxon>
        <taxon>Apocrita</taxon>
        <taxon>Aculeata</taxon>
        <taxon>Formicoidea</taxon>
        <taxon>Formicidae</taxon>
        <taxon>Myrmicinae</taxon>
        <taxon>Cyphomyrmex</taxon>
    </lineage>
</organism>
<evidence type="ECO:0000313" key="1">
    <source>
        <dbReference type="EMBL" id="KYM95855.1"/>
    </source>
</evidence>
<protein>
    <recommendedName>
        <fullName evidence="3">DUF4218 domain-containing protein</fullName>
    </recommendedName>
</protein>
<dbReference type="AlphaFoldDB" id="A0A151I9Z8"/>
<evidence type="ECO:0000313" key="2">
    <source>
        <dbReference type="Proteomes" id="UP000078542"/>
    </source>
</evidence>
<accession>A0A151I9Z8</accession>